<dbReference type="Pfam" id="PF07686">
    <property type="entry name" value="V-set"/>
    <property type="match status" value="1"/>
</dbReference>
<dbReference type="Gene3D" id="2.60.40.10">
    <property type="entry name" value="Immunoglobulins"/>
    <property type="match status" value="2"/>
</dbReference>
<evidence type="ECO:0000256" key="1">
    <source>
        <dbReference type="SAM" id="Phobius"/>
    </source>
</evidence>
<organism evidence="3 4">
    <name type="scientific">Pygocentrus nattereri</name>
    <name type="common">Red-bellied piranha</name>
    <dbReference type="NCBI Taxonomy" id="42514"/>
    <lineage>
        <taxon>Eukaryota</taxon>
        <taxon>Metazoa</taxon>
        <taxon>Chordata</taxon>
        <taxon>Craniata</taxon>
        <taxon>Vertebrata</taxon>
        <taxon>Euteleostomi</taxon>
        <taxon>Actinopterygii</taxon>
        <taxon>Neopterygii</taxon>
        <taxon>Teleostei</taxon>
        <taxon>Ostariophysi</taxon>
        <taxon>Characiformes</taxon>
        <taxon>Characoidei</taxon>
        <taxon>Pygocentrus</taxon>
    </lineage>
</organism>
<keyword evidence="1" id="KW-1133">Transmembrane helix</keyword>
<dbReference type="PROSITE" id="PS50835">
    <property type="entry name" value="IG_LIKE"/>
    <property type="match status" value="1"/>
</dbReference>
<reference evidence="3 4" key="1">
    <citation type="submission" date="2020-10" db="EMBL/GenBank/DDBJ databases">
        <title>Pygocentrus nattereri (red-bellied piranha) genome, fPygNat1, primary haplotype.</title>
        <authorList>
            <person name="Myers G."/>
            <person name="Meyer A."/>
            <person name="Karagic N."/>
            <person name="Pippel M."/>
            <person name="Winkler S."/>
            <person name="Tracey A."/>
            <person name="Wood J."/>
            <person name="Formenti G."/>
            <person name="Howe K."/>
            <person name="Fedrigo O."/>
            <person name="Jarvis E.D."/>
        </authorList>
    </citation>
    <scope>NUCLEOTIDE SEQUENCE [LARGE SCALE GENOMIC DNA]</scope>
</reference>
<name>A0AAR2J9K1_PYGNA</name>
<keyword evidence="1" id="KW-0812">Transmembrane</keyword>
<dbReference type="InterPro" id="IPR013783">
    <property type="entry name" value="Ig-like_fold"/>
</dbReference>
<dbReference type="Proteomes" id="UP001501920">
    <property type="component" value="Chromosome 22"/>
</dbReference>
<dbReference type="SMART" id="SM00409">
    <property type="entry name" value="IG"/>
    <property type="match status" value="2"/>
</dbReference>
<dbReference type="InterPro" id="IPR003599">
    <property type="entry name" value="Ig_sub"/>
</dbReference>
<dbReference type="GeneTree" id="ENSGT01050000244806"/>
<feature type="domain" description="Ig-like" evidence="2">
    <location>
        <begin position="137"/>
        <end position="221"/>
    </location>
</feature>
<dbReference type="PANTHER" id="PTHR21063:SF4">
    <property type="entry name" value="CD48 ANTIGEN-RELATED"/>
    <property type="match status" value="1"/>
</dbReference>
<dbReference type="PANTHER" id="PTHR21063">
    <property type="entry name" value="LFA-3"/>
    <property type="match status" value="1"/>
</dbReference>
<dbReference type="SUPFAM" id="SSF48726">
    <property type="entry name" value="Immunoglobulin"/>
    <property type="match status" value="2"/>
</dbReference>
<evidence type="ECO:0000259" key="2">
    <source>
        <dbReference type="PROSITE" id="PS50835"/>
    </source>
</evidence>
<keyword evidence="1" id="KW-0472">Membrane</keyword>
<feature type="transmembrane region" description="Helical" evidence="1">
    <location>
        <begin position="230"/>
        <end position="252"/>
    </location>
</feature>
<proteinExistence type="predicted"/>
<reference evidence="3" key="3">
    <citation type="submission" date="2025-09" db="UniProtKB">
        <authorList>
            <consortium name="Ensembl"/>
        </authorList>
    </citation>
    <scope>IDENTIFICATION</scope>
</reference>
<reference evidence="3" key="2">
    <citation type="submission" date="2025-08" db="UniProtKB">
        <authorList>
            <consortium name="Ensembl"/>
        </authorList>
    </citation>
    <scope>IDENTIFICATION</scope>
</reference>
<accession>A0AAR2J9K1</accession>
<evidence type="ECO:0000313" key="4">
    <source>
        <dbReference type="Proteomes" id="UP001501920"/>
    </source>
</evidence>
<protein>
    <recommendedName>
        <fullName evidence="2">Ig-like domain-containing protein</fullName>
    </recommendedName>
</protein>
<sequence length="265" mass="29888">MNVCAFHVTGWTKLFNVISGLLCSAGEEVVRLQELEGNTVTIHTGLTGVQSHKIMWLYESENVDIRRVDSLVIRGEIITDNYSERFRDRLQLNTTSGSLTIRSISREDSGVYTLQISSKSVSAWSFSVDVYAPVSKPVIKNQFEKYSVSHRDLCFLLCSVENGKDVSLSWYEEKERISSISSSDSSERLYLPLNKTNPDCSTYTCVAANPVSNQTTQLDITGHYHHSAEFVVRLVLSAVVVLATISILLYHFTSKRNVVKRKFHH</sequence>
<dbReference type="InterPro" id="IPR007110">
    <property type="entry name" value="Ig-like_dom"/>
</dbReference>
<dbReference type="InterPro" id="IPR036179">
    <property type="entry name" value="Ig-like_dom_sf"/>
</dbReference>
<dbReference type="AlphaFoldDB" id="A0AAR2J9K1"/>
<keyword evidence="4" id="KW-1185">Reference proteome</keyword>
<dbReference type="Ensembl" id="ENSPNAT00000076922.1">
    <property type="protein sequence ID" value="ENSPNAP00000046914.1"/>
    <property type="gene ID" value="ENSPNAG00000035397.1"/>
</dbReference>
<evidence type="ECO:0000313" key="3">
    <source>
        <dbReference type="Ensembl" id="ENSPNAP00000046914.1"/>
    </source>
</evidence>
<dbReference type="InterPro" id="IPR013106">
    <property type="entry name" value="Ig_V-set"/>
</dbReference>